<dbReference type="Gene3D" id="3.50.50.60">
    <property type="entry name" value="FAD/NAD(P)-binding domain"/>
    <property type="match status" value="1"/>
</dbReference>
<name>A0A3B1D146_9ZZZZ</name>
<dbReference type="SUPFAM" id="SSF51905">
    <property type="entry name" value="FAD/NAD(P)-binding domain"/>
    <property type="match status" value="1"/>
</dbReference>
<accession>A0A3B1D146</accession>
<gene>
    <name evidence="1" type="ORF">MNBD_NITROSPIRAE03-1836</name>
</gene>
<proteinExistence type="predicted"/>
<protein>
    <submittedName>
        <fullName evidence="1">Uncharacterized protein</fullName>
    </submittedName>
</protein>
<dbReference type="AlphaFoldDB" id="A0A3B1D146"/>
<sequence>MAPKGYAYLLVKQGYATMATVLYREFKKADDYFEKMLGFFKDKMDVDIKNRKKFGGYGNFFIRDKQTRNGKLYIGEAAGFQDCLWGFGMRYSMLSGYIAAKSFIEDSDYDALWQRELRPMLETSLVNRYLFERIGHAGYRYLIKCFGRGDPAKILKKHYNPSFLKNLLLPFAKGRYESRVKDLSCNRENCTCVWCRCGTKKVCP</sequence>
<reference evidence="1" key="1">
    <citation type="submission" date="2018-06" db="EMBL/GenBank/DDBJ databases">
        <authorList>
            <person name="Zhirakovskaya E."/>
        </authorList>
    </citation>
    <scope>NUCLEOTIDE SEQUENCE</scope>
</reference>
<dbReference type="EMBL" id="UOGI01000325">
    <property type="protein sequence ID" value="VAX34462.1"/>
    <property type="molecule type" value="Genomic_DNA"/>
</dbReference>
<organism evidence="1">
    <name type="scientific">hydrothermal vent metagenome</name>
    <dbReference type="NCBI Taxonomy" id="652676"/>
    <lineage>
        <taxon>unclassified sequences</taxon>
        <taxon>metagenomes</taxon>
        <taxon>ecological metagenomes</taxon>
    </lineage>
</organism>
<dbReference type="InterPro" id="IPR036188">
    <property type="entry name" value="FAD/NAD-bd_sf"/>
</dbReference>
<evidence type="ECO:0000313" key="1">
    <source>
        <dbReference type="EMBL" id="VAX34462.1"/>
    </source>
</evidence>